<proteinExistence type="predicted"/>
<dbReference type="RefSeq" id="WP_310061748.1">
    <property type="nucleotide sequence ID" value="NZ_JAVDVQ010000032.1"/>
</dbReference>
<evidence type="ECO:0000313" key="1">
    <source>
        <dbReference type="EMBL" id="MDR7084792.1"/>
    </source>
</evidence>
<sequence>MIGITVTSKMMEEVMSSSVGLLVTLEAQSGKESELAEFLQAAQDLVVEEPGTSTWYAFRINASQFGIYDTFPHEEGRQAHLAGKVATALGARADELLASAPSIQPVEVLAFT</sequence>
<accession>A0ABU1UHX8</accession>
<keyword evidence="2" id="KW-1185">Reference proteome</keyword>
<dbReference type="Gene3D" id="3.30.70.100">
    <property type="match status" value="1"/>
</dbReference>
<dbReference type="SUPFAM" id="SSF54909">
    <property type="entry name" value="Dimeric alpha+beta barrel"/>
    <property type="match status" value="1"/>
</dbReference>
<dbReference type="InterPro" id="IPR011008">
    <property type="entry name" value="Dimeric_a/b-barrel"/>
</dbReference>
<protein>
    <submittedName>
        <fullName evidence="1">Quinol monooxygenase YgiN</fullName>
    </submittedName>
</protein>
<dbReference type="Proteomes" id="UP001252243">
    <property type="component" value="Unassembled WGS sequence"/>
</dbReference>
<dbReference type="GO" id="GO:0004497">
    <property type="term" value="F:monooxygenase activity"/>
    <property type="evidence" value="ECO:0007669"/>
    <property type="project" value="UniProtKB-KW"/>
</dbReference>
<dbReference type="EMBL" id="JAVDVQ010000032">
    <property type="protein sequence ID" value="MDR7084792.1"/>
    <property type="molecule type" value="Genomic_DNA"/>
</dbReference>
<comment type="caution">
    <text evidence="1">The sequence shown here is derived from an EMBL/GenBank/DDBJ whole genome shotgun (WGS) entry which is preliminary data.</text>
</comment>
<gene>
    <name evidence="1" type="ORF">J2X01_004109</name>
</gene>
<evidence type="ECO:0000313" key="2">
    <source>
        <dbReference type="Proteomes" id="UP001252243"/>
    </source>
</evidence>
<organism evidence="1 2">
    <name type="scientific">Arthrobacter ginsengisoli</name>
    <dbReference type="NCBI Taxonomy" id="1356565"/>
    <lineage>
        <taxon>Bacteria</taxon>
        <taxon>Bacillati</taxon>
        <taxon>Actinomycetota</taxon>
        <taxon>Actinomycetes</taxon>
        <taxon>Micrococcales</taxon>
        <taxon>Micrococcaceae</taxon>
        <taxon>Arthrobacter</taxon>
    </lineage>
</organism>
<keyword evidence="1" id="KW-0560">Oxidoreductase</keyword>
<reference evidence="1 2" key="1">
    <citation type="submission" date="2023-07" db="EMBL/GenBank/DDBJ databases">
        <title>Sorghum-associated microbial communities from plants grown in Nebraska, USA.</title>
        <authorList>
            <person name="Schachtman D."/>
        </authorList>
    </citation>
    <scope>NUCLEOTIDE SEQUENCE [LARGE SCALE GENOMIC DNA]</scope>
    <source>
        <strain evidence="1 2">BE167</strain>
    </source>
</reference>
<name>A0ABU1UHX8_9MICC</name>
<keyword evidence="1" id="KW-0503">Monooxygenase</keyword>